<dbReference type="Gene3D" id="3.10.20.310">
    <property type="entry name" value="membrane protein fhac"/>
    <property type="match status" value="1"/>
</dbReference>
<dbReference type="AlphaFoldDB" id="X0W7G2"/>
<sequence length="132" mass="14954">MGRSRNNISALILLLIFAFTGFSINAQVETYRIDSISILGNKRTRSNLILSELTFKVGQDVTQEEIEQSIQFLRNRDHFSSVGWEITELPDSSIILVITVKDKWSLYPIVYYSGTEESSDILFGAIDLNFLG</sequence>
<evidence type="ECO:0000313" key="2">
    <source>
        <dbReference type="EMBL" id="GAG26500.1"/>
    </source>
</evidence>
<reference evidence="2" key="1">
    <citation type="journal article" date="2014" name="Front. Microbiol.">
        <title>High frequency of phylogenetically diverse reductive dehalogenase-homologous genes in deep subseafloor sedimentary metagenomes.</title>
        <authorList>
            <person name="Kawai M."/>
            <person name="Futagami T."/>
            <person name="Toyoda A."/>
            <person name="Takaki Y."/>
            <person name="Nishi S."/>
            <person name="Hori S."/>
            <person name="Arai W."/>
            <person name="Tsubouchi T."/>
            <person name="Morono Y."/>
            <person name="Uchiyama I."/>
            <person name="Ito T."/>
            <person name="Fujiyama A."/>
            <person name="Inagaki F."/>
            <person name="Takami H."/>
        </authorList>
    </citation>
    <scope>NUCLEOTIDE SEQUENCE</scope>
    <source>
        <strain evidence="2">Expedition CK06-06</strain>
    </source>
</reference>
<dbReference type="GO" id="GO:0019867">
    <property type="term" value="C:outer membrane"/>
    <property type="evidence" value="ECO:0007669"/>
    <property type="project" value="InterPro"/>
</dbReference>
<dbReference type="InterPro" id="IPR010827">
    <property type="entry name" value="BamA/TamA_POTRA"/>
</dbReference>
<name>X0W7G2_9ZZZZ</name>
<feature type="domain" description="POTRA" evidence="1">
    <location>
        <begin position="31"/>
        <end position="101"/>
    </location>
</feature>
<proteinExistence type="predicted"/>
<comment type="caution">
    <text evidence="2">The sequence shown here is derived from an EMBL/GenBank/DDBJ whole genome shotgun (WGS) entry which is preliminary data.</text>
</comment>
<gene>
    <name evidence="2" type="ORF">S01H1_51882</name>
</gene>
<evidence type="ECO:0000259" key="1">
    <source>
        <dbReference type="Pfam" id="PF07244"/>
    </source>
</evidence>
<organism evidence="2">
    <name type="scientific">marine sediment metagenome</name>
    <dbReference type="NCBI Taxonomy" id="412755"/>
    <lineage>
        <taxon>unclassified sequences</taxon>
        <taxon>metagenomes</taxon>
        <taxon>ecological metagenomes</taxon>
    </lineage>
</organism>
<accession>X0W7G2</accession>
<dbReference type="EMBL" id="BARS01033511">
    <property type="protein sequence ID" value="GAG26500.1"/>
    <property type="molecule type" value="Genomic_DNA"/>
</dbReference>
<dbReference type="Pfam" id="PF07244">
    <property type="entry name" value="POTRA"/>
    <property type="match status" value="1"/>
</dbReference>
<protein>
    <recommendedName>
        <fullName evidence="1">POTRA domain-containing protein</fullName>
    </recommendedName>
</protein>
<feature type="non-terminal residue" evidence="2">
    <location>
        <position position="132"/>
    </location>
</feature>